<dbReference type="RefSeq" id="WP_146601330.1">
    <property type="nucleotide sequence ID" value="NZ_SJPY01000006.1"/>
</dbReference>
<organism evidence="2 3">
    <name type="scientific">Novipirellula aureliae</name>
    <dbReference type="NCBI Taxonomy" id="2527966"/>
    <lineage>
        <taxon>Bacteria</taxon>
        <taxon>Pseudomonadati</taxon>
        <taxon>Planctomycetota</taxon>
        <taxon>Planctomycetia</taxon>
        <taxon>Pirellulales</taxon>
        <taxon>Pirellulaceae</taxon>
        <taxon>Novipirellula</taxon>
    </lineage>
</organism>
<protein>
    <submittedName>
        <fullName evidence="2">Capsule biosynthesis protein CapB</fullName>
    </submittedName>
</protein>
<dbReference type="PANTHER" id="PTHR43445">
    <property type="entry name" value="UDP-N-ACETYLMURAMATE--L-ALANINE LIGASE-RELATED"/>
    <property type="match status" value="1"/>
</dbReference>
<dbReference type="Gene3D" id="3.40.1190.10">
    <property type="entry name" value="Mur-like, catalytic domain"/>
    <property type="match status" value="1"/>
</dbReference>
<dbReference type="GO" id="GO:0016881">
    <property type="term" value="F:acid-amino acid ligase activity"/>
    <property type="evidence" value="ECO:0007669"/>
    <property type="project" value="InterPro"/>
</dbReference>
<dbReference type="GO" id="GO:0016020">
    <property type="term" value="C:membrane"/>
    <property type="evidence" value="ECO:0007669"/>
    <property type="project" value="InterPro"/>
</dbReference>
<reference evidence="2 3" key="1">
    <citation type="submission" date="2019-02" db="EMBL/GenBank/DDBJ databases">
        <title>Deep-cultivation of Planctomycetes and their phenomic and genomic characterization uncovers novel biology.</title>
        <authorList>
            <person name="Wiegand S."/>
            <person name="Jogler M."/>
            <person name="Boedeker C."/>
            <person name="Pinto D."/>
            <person name="Vollmers J."/>
            <person name="Rivas-Marin E."/>
            <person name="Kohn T."/>
            <person name="Peeters S.H."/>
            <person name="Heuer A."/>
            <person name="Rast P."/>
            <person name="Oberbeckmann S."/>
            <person name="Bunk B."/>
            <person name="Jeske O."/>
            <person name="Meyerdierks A."/>
            <person name="Storesund J.E."/>
            <person name="Kallscheuer N."/>
            <person name="Luecker S."/>
            <person name="Lage O.M."/>
            <person name="Pohl T."/>
            <person name="Merkel B.J."/>
            <person name="Hornburger P."/>
            <person name="Mueller R.-W."/>
            <person name="Bruemmer F."/>
            <person name="Labrenz M."/>
            <person name="Spormann A.M."/>
            <person name="Op Den Camp H."/>
            <person name="Overmann J."/>
            <person name="Amann R."/>
            <person name="Jetten M.S.M."/>
            <person name="Mascher T."/>
            <person name="Medema M.H."/>
            <person name="Devos D.P."/>
            <person name="Kaster A.-K."/>
            <person name="Ovreas L."/>
            <person name="Rohde M."/>
            <person name="Galperin M.Y."/>
            <person name="Jogler C."/>
        </authorList>
    </citation>
    <scope>NUCLEOTIDE SEQUENCE [LARGE SCALE GENOMIC DNA]</scope>
    <source>
        <strain evidence="2 3">Q31b</strain>
    </source>
</reference>
<accession>A0A5C6DW67</accession>
<dbReference type="InterPro" id="IPR036565">
    <property type="entry name" value="Mur-like_cat_sf"/>
</dbReference>
<evidence type="ECO:0000259" key="1">
    <source>
        <dbReference type="Pfam" id="PF08245"/>
    </source>
</evidence>
<dbReference type="InterPro" id="IPR013221">
    <property type="entry name" value="Mur_ligase_cen"/>
</dbReference>
<comment type="caution">
    <text evidence="2">The sequence shown here is derived from an EMBL/GenBank/DDBJ whole genome shotgun (WGS) entry which is preliminary data.</text>
</comment>
<dbReference type="SUPFAM" id="SSF53623">
    <property type="entry name" value="MurD-like peptide ligases, catalytic domain"/>
    <property type="match status" value="1"/>
</dbReference>
<dbReference type="GO" id="GO:0045227">
    <property type="term" value="P:capsule polysaccharide biosynthetic process"/>
    <property type="evidence" value="ECO:0007669"/>
    <property type="project" value="InterPro"/>
</dbReference>
<gene>
    <name evidence="2" type="primary">capB_2</name>
    <name evidence="2" type="ORF">Q31b_41510</name>
</gene>
<feature type="domain" description="Mur ligase central" evidence="1">
    <location>
        <begin position="38"/>
        <end position="198"/>
    </location>
</feature>
<keyword evidence="3" id="KW-1185">Reference proteome</keyword>
<dbReference type="OrthoDB" id="2884at2"/>
<dbReference type="GO" id="GO:0005524">
    <property type="term" value="F:ATP binding"/>
    <property type="evidence" value="ECO:0007669"/>
    <property type="project" value="InterPro"/>
</dbReference>
<evidence type="ECO:0000313" key="3">
    <source>
        <dbReference type="Proteomes" id="UP000315471"/>
    </source>
</evidence>
<dbReference type="InterPro" id="IPR008337">
    <property type="entry name" value="Capsule_biosynth_CapB"/>
</dbReference>
<dbReference type="PANTHER" id="PTHR43445:SF1">
    <property type="entry name" value="PGA SYNTHASE CAPB"/>
    <property type="match status" value="1"/>
</dbReference>
<dbReference type="EMBL" id="SJPY01000006">
    <property type="protein sequence ID" value="TWU39069.1"/>
    <property type="molecule type" value="Genomic_DNA"/>
</dbReference>
<name>A0A5C6DW67_9BACT</name>
<dbReference type="NCBIfam" id="TIGR04012">
    <property type="entry name" value="poly_gGlu_PgsB"/>
    <property type="match status" value="1"/>
</dbReference>
<dbReference type="PRINTS" id="PR01758">
    <property type="entry name" value="CAPSULEPROTB"/>
</dbReference>
<dbReference type="Proteomes" id="UP000315471">
    <property type="component" value="Unassembled WGS sequence"/>
</dbReference>
<dbReference type="Pfam" id="PF08245">
    <property type="entry name" value="Mur_ligase_M"/>
    <property type="match status" value="1"/>
</dbReference>
<dbReference type="AlphaFoldDB" id="A0A5C6DW67"/>
<dbReference type="InterPro" id="IPR050061">
    <property type="entry name" value="MurCDEF_pg_biosynth"/>
</dbReference>
<proteinExistence type="predicted"/>
<sequence length="399" mass="43958">MDGSLALLSTTGTLVGLGLLESYFHRRQLAKIPTRIHVNGTRGKSSVTRLIAAGLRASGTRTCAKTTGTLARMILPDGAEYPVFRPARANVIEQVRIVRAAAEAESEALVIECMALIPYLQWLCEFMLVHATHSVITNARADHLDVMGPGEKDVAWALLGMVPKEGKLYTAERRHLDAFHKVCDDRKTELITVGDEEVDAILPLEMAQFSYIEHAENVALALRVLHDLGVERSTALQGMWSATPDPGIMTVADLNFFGREISFVNGFAANDPESTERIWNMACDRYANVTKRIMIFNCRFDRPDRSKQLAECCAQWKAADHYVLIGSGTYIFAKFATRAGLDPRKLVMAEGDGADEIFEKTVSLCGRSALVMGMANIGGVGLDVVRYFRNRGIADEKAF</sequence>
<evidence type="ECO:0000313" key="2">
    <source>
        <dbReference type="EMBL" id="TWU39069.1"/>
    </source>
</evidence>